<name>A0A0Q2MQR4_9EURY</name>
<dbReference type="AlphaFoldDB" id="A0A0Q2MQR4"/>
<dbReference type="PANTHER" id="PTHR33531">
    <property type="entry name" value="RUBRERYTHRIN SUBFAMILY"/>
    <property type="match status" value="1"/>
</dbReference>
<dbReference type="SUPFAM" id="SSF47240">
    <property type="entry name" value="Ferritin-like"/>
    <property type="match status" value="1"/>
</dbReference>
<protein>
    <submittedName>
        <fullName evidence="3">Rubrerythrin</fullName>
    </submittedName>
</protein>
<keyword evidence="7" id="KW-1185">Reference proteome</keyword>
<dbReference type="EMBL" id="LIXN01000013">
    <property type="protein sequence ID" value="KQH82031.1"/>
    <property type="molecule type" value="Genomic_DNA"/>
</dbReference>
<evidence type="ECO:0000313" key="6">
    <source>
        <dbReference type="Proteomes" id="UP000182125"/>
    </source>
</evidence>
<reference evidence="3 5" key="1">
    <citation type="submission" date="2015-08" db="EMBL/GenBank/DDBJ databases">
        <title>Thermococcus thioreducens DSM 14981 genome sequencing.</title>
        <authorList>
            <person name="Hong S.-J."/>
            <person name="Kim M.-C."/>
            <person name="Shin J.-H."/>
        </authorList>
    </citation>
    <scope>NUCLEOTIDE SEQUENCE [LARGE SCALE GENOMIC DNA]</scope>
    <source>
        <strain evidence="3 5">DSM 14981</strain>
    </source>
</reference>
<sequence length="179" mass="20304">MEDIFEKLAGLSPREILGYALASEQEAKEFYEHLASKSGALLGEFFKDLAKAEENHKRILLKLYEELFGDTEYPVPEGIPLAETSVKVDTVANLIEAMRVALENEKNAERIYSHLAETLPEHGGIFKFLAAQERAHYAAIRSHTEYLEDVTQGQQEYVNAPIEFFGAQLELYLGPRTRR</sequence>
<organism evidence="3 5">
    <name type="scientific">Thermococcus thioreducens</name>
    <dbReference type="NCBI Taxonomy" id="277988"/>
    <lineage>
        <taxon>Archaea</taxon>
        <taxon>Methanobacteriati</taxon>
        <taxon>Methanobacteriota</taxon>
        <taxon>Thermococci</taxon>
        <taxon>Thermococcales</taxon>
        <taxon>Thermococcaceae</taxon>
        <taxon>Thermococcus</taxon>
    </lineage>
</organism>
<evidence type="ECO:0000313" key="2">
    <source>
        <dbReference type="EMBL" id="ASJ12700.1"/>
    </source>
</evidence>
<gene>
    <name evidence="2" type="ORF">A3L14_07290</name>
    <name evidence="3" type="ORF">AMR53_08065</name>
    <name evidence="4" type="ORF">SAMN05216170_0491</name>
</gene>
<reference evidence="2 7" key="2">
    <citation type="submission" date="2016-04" db="EMBL/GenBank/DDBJ databases">
        <title>Complete genome sequence of Thermococcus thioreducens type strain OGL-20P.</title>
        <authorList>
            <person name="Oger P.M."/>
        </authorList>
    </citation>
    <scope>NUCLEOTIDE SEQUENCE [LARGE SCALE GENOMIC DNA]</scope>
    <source>
        <strain evidence="2 7">OGL-20P</strain>
    </source>
</reference>
<accession>A0A0Q2MQR4</accession>
<evidence type="ECO:0000259" key="1">
    <source>
        <dbReference type="Pfam" id="PF02915"/>
    </source>
</evidence>
<dbReference type="PATRIC" id="fig|277988.4.peg.1698"/>
<evidence type="ECO:0000313" key="3">
    <source>
        <dbReference type="EMBL" id="KQH82031.1"/>
    </source>
</evidence>
<dbReference type="PANTHER" id="PTHR33531:SF10">
    <property type="entry name" value="BLR7895 PROTEIN"/>
    <property type="match status" value="1"/>
</dbReference>
<dbReference type="InterPro" id="IPR003251">
    <property type="entry name" value="Rr_diiron-bd_dom"/>
</dbReference>
<dbReference type="KEGG" id="ttd:A3L14_07290"/>
<dbReference type="EMBL" id="CP015105">
    <property type="protein sequence ID" value="ASJ12700.1"/>
    <property type="molecule type" value="Genomic_DNA"/>
</dbReference>
<proteinExistence type="predicted"/>
<dbReference type="CDD" id="cd01045">
    <property type="entry name" value="Ferritin_like_AB"/>
    <property type="match status" value="1"/>
</dbReference>
<dbReference type="Proteomes" id="UP000250136">
    <property type="component" value="Chromosome"/>
</dbReference>
<dbReference type="GO" id="GO:0016491">
    <property type="term" value="F:oxidoreductase activity"/>
    <property type="evidence" value="ECO:0007669"/>
    <property type="project" value="InterPro"/>
</dbReference>
<reference evidence="4 6" key="3">
    <citation type="submission" date="2016-10" db="EMBL/GenBank/DDBJ databases">
        <authorList>
            <person name="de Groot N.N."/>
        </authorList>
    </citation>
    <scope>NUCLEOTIDE SEQUENCE [LARGE SCALE GENOMIC DNA]</scope>
    <source>
        <strain evidence="4 6">OGL-20</strain>
    </source>
</reference>
<evidence type="ECO:0000313" key="7">
    <source>
        <dbReference type="Proteomes" id="UP000250136"/>
    </source>
</evidence>
<dbReference type="Proteomes" id="UP000051862">
    <property type="component" value="Unassembled WGS sequence"/>
</dbReference>
<dbReference type="GO" id="GO:0046872">
    <property type="term" value="F:metal ion binding"/>
    <property type="evidence" value="ECO:0007669"/>
    <property type="project" value="InterPro"/>
</dbReference>
<dbReference type="Pfam" id="PF02915">
    <property type="entry name" value="Rubrerythrin"/>
    <property type="match status" value="1"/>
</dbReference>
<dbReference type="RefSeq" id="WP_055429766.1">
    <property type="nucleotide sequence ID" value="NZ_CP015105.1"/>
</dbReference>
<dbReference type="InterPro" id="IPR009078">
    <property type="entry name" value="Ferritin-like_SF"/>
</dbReference>
<feature type="domain" description="Rubrerythrin diiron-binding" evidence="1">
    <location>
        <begin position="15"/>
        <end position="141"/>
    </location>
</feature>
<dbReference type="STRING" id="277988.SAMN05216170_0491"/>
<dbReference type="Proteomes" id="UP000182125">
    <property type="component" value="Unassembled WGS sequence"/>
</dbReference>
<dbReference type="OrthoDB" id="92523at2157"/>
<dbReference type="GeneID" id="33334216"/>
<evidence type="ECO:0000313" key="4">
    <source>
        <dbReference type="EMBL" id="SEV86519.1"/>
    </source>
</evidence>
<evidence type="ECO:0000313" key="5">
    <source>
        <dbReference type="Proteomes" id="UP000051862"/>
    </source>
</evidence>
<dbReference type="InterPro" id="IPR012347">
    <property type="entry name" value="Ferritin-like"/>
</dbReference>
<dbReference type="Gene3D" id="1.20.1260.10">
    <property type="match status" value="1"/>
</dbReference>
<dbReference type="EMBL" id="FOIW01000001">
    <property type="protein sequence ID" value="SEV86519.1"/>
    <property type="molecule type" value="Genomic_DNA"/>
</dbReference>